<dbReference type="PROSITE" id="PS50231">
    <property type="entry name" value="RICIN_B_LECTIN"/>
    <property type="match status" value="1"/>
</dbReference>
<dbReference type="EMBL" id="JAHXDN010000001">
    <property type="protein sequence ID" value="MBW4706342.1"/>
    <property type="molecule type" value="Genomic_DNA"/>
</dbReference>
<keyword evidence="2" id="KW-1185">Reference proteome</keyword>
<gene>
    <name evidence="1" type="ORF">KX928_00920</name>
</gene>
<protein>
    <submittedName>
        <fullName evidence="1">RICIN domain-containing protein</fullName>
    </submittedName>
</protein>
<reference evidence="1" key="1">
    <citation type="submission" date="2021-07" db="EMBL/GenBank/DDBJ databases">
        <title>Roseobacter insulae sp. nov., isolated from a tidal flat.</title>
        <authorList>
            <person name="Park S."/>
            <person name="Yoon J.-H."/>
        </authorList>
    </citation>
    <scope>NUCLEOTIDE SEQUENCE</scope>
    <source>
        <strain evidence="1">YSTF-M11</strain>
    </source>
</reference>
<proteinExistence type="predicted"/>
<dbReference type="Proteomes" id="UP001138661">
    <property type="component" value="Unassembled WGS sequence"/>
</dbReference>
<comment type="caution">
    <text evidence="1">The sequence shown here is derived from an EMBL/GenBank/DDBJ whole genome shotgun (WGS) entry which is preliminary data.</text>
</comment>
<evidence type="ECO:0000313" key="2">
    <source>
        <dbReference type="Proteomes" id="UP001138661"/>
    </source>
</evidence>
<organism evidence="1 2">
    <name type="scientific">Roseobacter insulae</name>
    <dbReference type="NCBI Taxonomy" id="2859783"/>
    <lineage>
        <taxon>Bacteria</taxon>
        <taxon>Pseudomonadati</taxon>
        <taxon>Pseudomonadota</taxon>
        <taxon>Alphaproteobacteria</taxon>
        <taxon>Rhodobacterales</taxon>
        <taxon>Roseobacteraceae</taxon>
        <taxon>Roseobacter</taxon>
    </lineage>
</organism>
<dbReference type="AlphaFoldDB" id="A0A9X1FRN6"/>
<name>A0A9X1FRN6_9RHOB</name>
<evidence type="ECO:0000313" key="1">
    <source>
        <dbReference type="EMBL" id="MBW4706342.1"/>
    </source>
</evidence>
<accession>A0A9X1FRN6</accession>
<sequence length="184" mass="19825">MQRDCFILNRWVTLAMAFLIVLGATGVAAAQALPQVKLTNDLDRPGEGYCIDILGVGPTARADLPLVAHNCLPDLPRVDRHAVFTDGRIRFPAFEACVTAFGVVTPLPGAPVILRPCGASESFLPAADLQRFTFNLAGQFQLVGSDLCLTVGAMSARTFSASDRWRTLTMQMCSDGPAELSKWN</sequence>
<dbReference type="RefSeq" id="WP_219497902.1">
    <property type="nucleotide sequence ID" value="NZ_JAHXDN010000001.1"/>
</dbReference>